<proteinExistence type="predicted"/>
<protein>
    <submittedName>
        <fullName evidence="1">Uncharacterized protein</fullName>
    </submittedName>
</protein>
<name>X0W0S7_9ZZZZ</name>
<reference evidence="1" key="1">
    <citation type="journal article" date="2014" name="Front. Microbiol.">
        <title>High frequency of phylogenetically diverse reductive dehalogenase-homologous genes in deep subseafloor sedimentary metagenomes.</title>
        <authorList>
            <person name="Kawai M."/>
            <person name="Futagami T."/>
            <person name="Toyoda A."/>
            <person name="Takaki Y."/>
            <person name="Nishi S."/>
            <person name="Hori S."/>
            <person name="Arai W."/>
            <person name="Tsubouchi T."/>
            <person name="Morono Y."/>
            <person name="Uchiyama I."/>
            <person name="Ito T."/>
            <person name="Fujiyama A."/>
            <person name="Inagaki F."/>
            <person name="Takami H."/>
        </authorList>
    </citation>
    <scope>NUCLEOTIDE SEQUENCE</scope>
    <source>
        <strain evidence="1">Expedition CK06-06</strain>
    </source>
</reference>
<dbReference type="EMBL" id="BARS01031966">
    <property type="protein sequence ID" value="GAG24125.1"/>
    <property type="molecule type" value="Genomic_DNA"/>
</dbReference>
<sequence length="62" mass="7360">MAKIEKLFNSFKPYNLTIESRTEHAFLEGLFAASPIKQKDKCRHYNEEIERLLYNLITKAQE</sequence>
<dbReference type="AlphaFoldDB" id="X0W0S7"/>
<evidence type="ECO:0000313" key="1">
    <source>
        <dbReference type="EMBL" id="GAG24125.1"/>
    </source>
</evidence>
<accession>X0W0S7</accession>
<comment type="caution">
    <text evidence="1">The sequence shown here is derived from an EMBL/GenBank/DDBJ whole genome shotgun (WGS) entry which is preliminary data.</text>
</comment>
<organism evidence="1">
    <name type="scientific">marine sediment metagenome</name>
    <dbReference type="NCBI Taxonomy" id="412755"/>
    <lineage>
        <taxon>unclassified sequences</taxon>
        <taxon>metagenomes</taxon>
        <taxon>ecological metagenomes</taxon>
    </lineage>
</organism>
<gene>
    <name evidence="1" type="ORF">S01H1_49671</name>
</gene>